<dbReference type="Proteomes" id="UP000510927">
    <property type="component" value="Chromosome"/>
</dbReference>
<evidence type="ECO:0000256" key="1">
    <source>
        <dbReference type="ARBA" id="ARBA00003944"/>
    </source>
</evidence>
<keyword evidence="6" id="KW-0969">Cilium</keyword>
<feature type="compositionally biased region" description="Low complexity" evidence="4">
    <location>
        <begin position="336"/>
        <end position="347"/>
    </location>
</feature>
<evidence type="ECO:0000313" key="7">
    <source>
        <dbReference type="Proteomes" id="UP000510927"/>
    </source>
</evidence>
<evidence type="ECO:0000259" key="5">
    <source>
        <dbReference type="Pfam" id="PF02120"/>
    </source>
</evidence>
<dbReference type="PANTHER" id="PTHR37533">
    <property type="entry name" value="FLAGELLAR HOOK-LENGTH CONTROL PROTEIN"/>
    <property type="match status" value="1"/>
</dbReference>
<evidence type="ECO:0000256" key="2">
    <source>
        <dbReference type="ARBA" id="ARBA00009149"/>
    </source>
</evidence>
<keyword evidence="6" id="KW-0282">Flagellum</keyword>
<dbReference type="PANTHER" id="PTHR37533:SF2">
    <property type="entry name" value="FLAGELLAR HOOK-LENGTH CONTROL PROTEIN"/>
    <property type="match status" value="1"/>
</dbReference>
<proteinExistence type="inferred from homology"/>
<dbReference type="InterPro" id="IPR052563">
    <property type="entry name" value="FliK"/>
</dbReference>
<sequence length="382" mass="39698">MIIPALITTDVDLTTLLPGAKGTDVAQDFLALVAEALGTEKTVLSAEEQPLPKGVPAKLTENVLELLPDEMADKLSVLSSLTNTLPAPLKSSTPLAAPQLFRPGEKAAETESTDDDVAALSALFAMLPGTSPIAVTSGESADTVQTAQNNAELTQSVNVRAALADKPQNESAGEALTVPLATPVNNTQPDNVPHSPVANPLPLNAGDNVAAPQPTATVMMTSSSTPQPLSPASSPAPVVSAPLGSHEWQQAISQHITLFTRQGQQRAELRLHPEDLGQVQISLKIDDNQAQIQMVSAHSHVRAALEAALPVLRTQLAESGIQLGQSNISGESFNGQQHASSQQPQHARTPQTGLSAEDEVTLAVPASLTRVGHGDGAVDIFA</sequence>
<dbReference type="Gene3D" id="3.30.750.140">
    <property type="match status" value="1"/>
</dbReference>
<comment type="similarity">
    <text evidence="2">Belongs to the FliK family.</text>
</comment>
<feature type="compositionally biased region" description="Low complexity" evidence="4">
    <location>
        <begin position="221"/>
        <end position="238"/>
    </location>
</feature>
<evidence type="ECO:0000256" key="3">
    <source>
        <dbReference type="ARBA" id="ARBA00022795"/>
    </source>
</evidence>
<keyword evidence="6" id="KW-0966">Cell projection</keyword>
<dbReference type="CDD" id="cd17470">
    <property type="entry name" value="T3SS_Flik_C"/>
    <property type="match status" value="1"/>
</dbReference>
<dbReference type="InterPro" id="IPR038610">
    <property type="entry name" value="FliK-like_C_sf"/>
</dbReference>
<dbReference type="PRINTS" id="PR01007">
    <property type="entry name" value="FLGHOOKFLIK"/>
</dbReference>
<accession>A0A8E4IKR3</accession>
<feature type="region of interest" description="Disordered" evidence="4">
    <location>
        <begin position="219"/>
        <end position="238"/>
    </location>
</feature>
<dbReference type="EMBL" id="CP055675">
    <property type="protein sequence ID" value="QLN00778.1"/>
    <property type="molecule type" value="Genomic_DNA"/>
</dbReference>
<organism evidence="6 7">
    <name type="scientific">Escherichia fergusonii</name>
    <dbReference type="NCBI Taxonomy" id="564"/>
    <lineage>
        <taxon>Bacteria</taxon>
        <taxon>Pseudomonadati</taxon>
        <taxon>Pseudomonadota</taxon>
        <taxon>Gammaproteobacteria</taxon>
        <taxon>Enterobacterales</taxon>
        <taxon>Enterobacteriaceae</taxon>
        <taxon>Escherichia</taxon>
    </lineage>
</organism>
<protein>
    <submittedName>
        <fullName evidence="6">Flagellar hook length control protein FliK</fullName>
    </submittedName>
</protein>
<evidence type="ECO:0000313" key="6">
    <source>
        <dbReference type="EMBL" id="QLN00778.1"/>
    </source>
</evidence>
<reference evidence="6 7" key="1">
    <citation type="submission" date="2020-06" db="EMBL/GenBank/DDBJ databases">
        <title>REHAB project genomes.</title>
        <authorList>
            <person name="Shaw L.P."/>
        </authorList>
    </citation>
    <scope>NUCLEOTIDE SEQUENCE [LARGE SCALE GENOMIC DNA]</scope>
    <source>
        <strain evidence="6 7">RHB28-C13</strain>
    </source>
</reference>
<dbReference type="Pfam" id="PF02120">
    <property type="entry name" value="Flg_hook"/>
    <property type="match status" value="1"/>
</dbReference>
<dbReference type="InterPro" id="IPR001635">
    <property type="entry name" value="Flag_hook_Flik"/>
</dbReference>
<feature type="region of interest" description="Disordered" evidence="4">
    <location>
        <begin position="327"/>
        <end position="357"/>
    </location>
</feature>
<gene>
    <name evidence="6" type="primary">fliK</name>
    <name evidence="6" type="ORF">HVY52_13540</name>
</gene>
<dbReference type="GO" id="GO:0009424">
    <property type="term" value="C:bacterial-type flagellum hook"/>
    <property type="evidence" value="ECO:0007669"/>
    <property type="project" value="InterPro"/>
</dbReference>
<evidence type="ECO:0000256" key="4">
    <source>
        <dbReference type="SAM" id="MobiDB-lite"/>
    </source>
</evidence>
<comment type="function">
    <text evidence="1">Controls the length of the flagellar hook.</text>
</comment>
<dbReference type="GO" id="GO:0044780">
    <property type="term" value="P:bacterial-type flagellum assembly"/>
    <property type="evidence" value="ECO:0007669"/>
    <property type="project" value="InterPro"/>
</dbReference>
<feature type="region of interest" description="Disordered" evidence="4">
    <location>
        <begin position="181"/>
        <end position="208"/>
    </location>
</feature>
<feature type="domain" description="Flagellar hook-length control protein-like C-terminal" evidence="5">
    <location>
        <begin position="257"/>
        <end position="336"/>
    </location>
</feature>
<dbReference type="RefSeq" id="WP_181202563.1">
    <property type="nucleotide sequence ID" value="NZ_CP055675.1"/>
</dbReference>
<keyword evidence="3" id="KW-1005">Bacterial flagellum biogenesis</keyword>
<name>A0A8E4IKR3_ESCFE</name>
<dbReference type="AlphaFoldDB" id="A0A8E4IKR3"/>
<dbReference type="InterPro" id="IPR021136">
    <property type="entry name" value="Flagellar_hook_control-like_C"/>
</dbReference>